<evidence type="ECO:0000313" key="2">
    <source>
        <dbReference type="Proteomes" id="UP001241377"/>
    </source>
</evidence>
<dbReference type="EMBL" id="JASBWR010000043">
    <property type="protein sequence ID" value="KAJ9104058.1"/>
    <property type="molecule type" value="Genomic_DNA"/>
</dbReference>
<comment type="caution">
    <text evidence="1">The sequence shown here is derived from an EMBL/GenBank/DDBJ whole genome shotgun (WGS) entry which is preliminary data.</text>
</comment>
<sequence length="535" mass="59766">MSRSASTSTFQAVSNTDTSPPRTSLKPPSGFTVLAELGIGGFAVVYKARREADGELIRNLLPKLFALKAIDMRNLNAREEECLQRELNIHASLDHPSIVKFVDVSHNVEQQMLYVILEYCPGGTLSDLIQHHSRNGSMISENVIWEYLKQLILALNYLHEPANRSFEASTAILHRDIKPENILMSWDQEQVKLADFGLAKEVGIEEPLFNDTDDAELKQAIRRGATPYIPGCYSDDLSTVLTGMLATNPADRPTSEELLKLSGLQHEASSVASNLLLKEAAEQRAQDQISSRLRFDHFKQDHQEEIEFFERENRRLKKLVEAEKSRRERCQSALSEAEIRFNQLQTESQKENDHLRSLLEAKKKAEISTLEKTSSLRSMVKSTKQHPTSAPVAEKALSSRPMVKSIRQTHEKTLPPRSMVRSVKPTHSTSASIKRSASDSSSVSSGNSSDSSTEQSRIPRLRKREPIVTPSVATTKHHTKVNVAAIARAAIVAAAENGKRKLEAFQAPSATTPFSSDLQKRPRLPIRTGGQRHRM</sequence>
<dbReference type="Proteomes" id="UP001241377">
    <property type="component" value="Unassembled WGS sequence"/>
</dbReference>
<reference evidence="1" key="1">
    <citation type="submission" date="2023-04" db="EMBL/GenBank/DDBJ databases">
        <title>Draft Genome sequencing of Naganishia species isolated from polar environments using Oxford Nanopore Technology.</title>
        <authorList>
            <person name="Leo P."/>
            <person name="Venkateswaran K."/>
        </authorList>
    </citation>
    <scope>NUCLEOTIDE SEQUENCE</scope>
    <source>
        <strain evidence="1">MNA-CCFEE 5261</strain>
    </source>
</reference>
<organism evidence="1 2">
    <name type="scientific">Naganishia cerealis</name>
    <dbReference type="NCBI Taxonomy" id="610337"/>
    <lineage>
        <taxon>Eukaryota</taxon>
        <taxon>Fungi</taxon>
        <taxon>Dikarya</taxon>
        <taxon>Basidiomycota</taxon>
        <taxon>Agaricomycotina</taxon>
        <taxon>Tremellomycetes</taxon>
        <taxon>Filobasidiales</taxon>
        <taxon>Filobasidiaceae</taxon>
        <taxon>Naganishia</taxon>
    </lineage>
</organism>
<evidence type="ECO:0000313" key="1">
    <source>
        <dbReference type="EMBL" id="KAJ9104058.1"/>
    </source>
</evidence>
<gene>
    <name evidence="1" type="ORF">QFC19_004192</name>
</gene>
<protein>
    <submittedName>
        <fullName evidence="1">Uncharacterized protein</fullName>
    </submittedName>
</protein>
<proteinExistence type="predicted"/>
<keyword evidence="2" id="KW-1185">Reference proteome</keyword>
<accession>A0ACC2VYA9</accession>
<name>A0ACC2VYA9_9TREE</name>